<name>A0A3R8Z8W5_ENTCL</name>
<dbReference type="Proteomes" id="UP000275321">
    <property type="component" value="Unassembled WGS sequence"/>
</dbReference>
<proteinExistence type="predicted"/>
<accession>A0A3R8Z8W5</accession>
<dbReference type="EMBL" id="RHWT01000023">
    <property type="protein sequence ID" value="RSB29380.1"/>
    <property type="molecule type" value="Genomic_DNA"/>
</dbReference>
<gene>
    <name evidence="1" type="ORF">EGK68_16290</name>
</gene>
<organism evidence="1 2">
    <name type="scientific">Enterobacter cloacae</name>
    <dbReference type="NCBI Taxonomy" id="550"/>
    <lineage>
        <taxon>Bacteria</taxon>
        <taxon>Pseudomonadati</taxon>
        <taxon>Pseudomonadota</taxon>
        <taxon>Gammaproteobacteria</taxon>
        <taxon>Enterobacterales</taxon>
        <taxon>Enterobacteriaceae</taxon>
        <taxon>Enterobacter</taxon>
        <taxon>Enterobacter cloacae complex</taxon>
    </lineage>
</organism>
<dbReference type="InterPro" id="IPR011010">
    <property type="entry name" value="DNA_brk_join_enz"/>
</dbReference>
<comment type="caution">
    <text evidence="1">The sequence shown here is derived from an EMBL/GenBank/DDBJ whole genome shotgun (WGS) entry which is preliminary data.</text>
</comment>
<evidence type="ECO:0000313" key="1">
    <source>
        <dbReference type="EMBL" id="RSB29380.1"/>
    </source>
</evidence>
<evidence type="ECO:0008006" key="3">
    <source>
        <dbReference type="Google" id="ProtNLM"/>
    </source>
</evidence>
<protein>
    <recommendedName>
        <fullName evidence="3">DNA-binding protein</fullName>
    </recommendedName>
</protein>
<sequence>MSYYKNYEVLANEVKTQAKKENIINWDDLSWGRGVSFKNNNHIKRYNEMGEHFQQLSKVIIYRECFPNVGKSLLYLATIKIMEYSFVNMKIEPHIVNINPDIINDIILQSEKKFSNVRAGAIEKALKNILDLLAINNIVNPKLSKFNSRVRENRNKAIRDIPEQNRVKNKLPEDKVIDLVGRVFSSNNKSQRDIFTTSIIALLLCAPTRISEVLSLEVDCEVEGKDIEGKGTYGIRYHSAKGYGESIKWVPRNMHSIAKLSIQRLKVLSRMARCIASIRERGELEFYNSLDTEENGRYFHAKLYELLNIDSKKCFNAKTKNILMRVESGVLSAKEFWNEVFNYNDKTKPWDTFSKSIKLSNRLLLLNKDQLHLKKGVDLFCILPTSDKIFYSDFKKRSGKETTLNFFQRHKALHPNGMKEIFSSHQPRHLLNTLAQRAMLSDIEIAFWSGRKNVEQNNVYDNRTWEELRQNERRVLFADEMISELGGGSKEEIICKIKDHLKTLEEKNNLYRSQYNSQKANYVEREIQEVGRVINHIVNYYLRGEHNE</sequence>
<dbReference type="SUPFAM" id="SSF56349">
    <property type="entry name" value="DNA breaking-rejoining enzymes"/>
    <property type="match status" value="1"/>
</dbReference>
<dbReference type="AlphaFoldDB" id="A0A3R8Z8W5"/>
<evidence type="ECO:0000313" key="2">
    <source>
        <dbReference type="Proteomes" id="UP000275321"/>
    </source>
</evidence>
<dbReference type="RefSeq" id="WP_001474559.1">
    <property type="nucleotide sequence ID" value="NZ_RHWT01000023.1"/>
</dbReference>
<dbReference type="GO" id="GO:0003677">
    <property type="term" value="F:DNA binding"/>
    <property type="evidence" value="ECO:0007669"/>
    <property type="project" value="InterPro"/>
</dbReference>
<reference evidence="1 2" key="1">
    <citation type="submission" date="2018-10" db="EMBL/GenBank/DDBJ databases">
        <title>Transmission dynamics of multidrug resistant bacteria on intensive care unit surfaces.</title>
        <authorList>
            <person name="D'Souza A.W."/>
            <person name="Potter R.F."/>
            <person name="Wallace M."/>
            <person name="Shupe A."/>
            <person name="Patel S."/>
            <person name="Sun S."/>
            <person name="Gul D."/>
            <person name="Kwon J.H."/>
            <person name="Andleeb S."/>
            <person name="Burnham C.-A.D."/>
            <person name="Dantas G."/>
        </authorList>
    </citation>
    <scope>NUCLEOTIDE SEQUENCE [LARGE SCALE GENOMIC DNA]</scope>
    <source>
        <strain evidence="1 2">EC_073</strain>
    </source>
</reference>